<gene>
    <name evidence="1" type="primary">ORF94884</name>
</gene>
<name>A0A0B7A3A8_9EUPU</name>
<dbReference type="EMBL" id="HACG01028438">
    <property type="protein sequence ID" value="CEK75303.1"/>
    <property type="molecule type" value="Transcribed_RNA"/>
</dbReference>
<reference evidence="1" key="1">
    <citation type="submission" date="2014-12" db="EMBL/GenBank/DDBJ databases">
        <title>Insight into the proteome of Arion vulgaris.</title>
        <authorList>
            <person name="Aradska J."/>
            <person name="Bulat T."/>
            <person name="Smidak R."/>
            <person name="Sarate P."/>
            <person name="Gangsoo J."/>
            <person name="Sialana F."/>
            <person name="Bilban M."/>
            <person name="Lubec G."/>
        </authorList>
    </citation>
    <scope>NUCLEOTIDE SEQUENCE</scope>
    <source>
        <tissue evidence="1">Skin</tissue>
    </source>
</reference>
<protein>
    <submittedName>
        <fullName evidence="1">Uncharacterized protein</fullName>
    </submittedName>
</protein>
<sequence>RLGFFFMPLTDNNTLALLGIEPGPSTYESTLYSIRPDIWGLNVGKHGGAVCTIEKACQPTSFRYSEYGNNEIAVALEDRDASVFTKL</sequence>
<organism evidence="1">
    <name type="scientific">Arion vulgaris</name>
    <dbReference type="NCBI Taxonomy" id="1028688"/>
    <lineage>
        <taxon>Eukaryota</taxon>
        <taxon>Metazoa</taxon>
        <taxon>Spiralia</taxon>
        <taxon>Lophotrochozoa</taxon>
        <taxon>Mollusca</taxon>
        <taxon>Gastropoda</taxon>
        <taxon>Heterobranchia</taxon>
        <taxon>Euthyneura</taxon>
        <taxon>Panpulmonata</taxon>
        <taxon>Eupulmonata</taxon>
        <taxon>Stylommatophora</taxon>
        <taxon>Helicina</taxon>
        <taxon>Arionoidea</taxon>
        <taxon>Arionidae</taxon>
        <taxon>Arion</taxon>
    </lineage>
</organism>
<evidence type="ECO:0000313" key="1">
    <source>
        <dbReference type="EMBL" id="CEK75303.1"/>
    </source>
</evidence>
<feature type="non-terminal residue" evidence="1">
    <location>
        <position position="1"/>
    </location>
</feature>
<proteinExistence type="predicted"/>
<dbReference type="AlphaFoldDB" id="A0A0B7A3A8"/>
<accession>A0A0B7A3A8</accession>